<keyword evidence="1" id="KW-0732">Signal</keyword>
<gene>
    <name evidence="2" type="ORF">N4T56_07105</name>
</gene>
<accession>A0ABT2P1M6</accession>
<feature type="chain" id="PRO_5046546825" evidence="1">
    <location>
        <begin position="18"/>
        <end position="147"/>
    </location>
</feature>
<evidence type="ECO:0000313" key="2">
    <source>
        <dbReference type="EMBL" id="MCT8986301.1"/>
    </source>
</evidence>
<evidence type="ECO:0000313" key="3">
    <source>
        <dbReference type="Proteomes" id="UP001431192"/>
    </source>
</evidence>
<proteinExistence type="predicted"/>
<sequence>MNKFIVCLFILFLSACATIPKQQVEKGFKVEFGYITDVDGAYVISPNLKIISKDGVPLNRFGVRVENIDKVSYSLGYYIFKFNSVTENYEKFAVEGYWIIKPPMNLEYEAFLFEDKKPFFPGAYQFVVIVEEQILQAIAFEVVDSDL</sequence>
<dbReference type="EMBL" id="JAODOQ010000001">
    <property type="protein sequence ID" value="MCT8986301.1"/>
    <property type="molecule type" value="Genomic_DNA"/>
</dbReference>
<comment type="caution">
    <text evidence="2">The sequence shown here is derived from an EMBL/GenBank/DDBJ whole genome shotgun (WGS) entry which is preliminary data.</text>
</comment>
<protein>
    <submittedName>
        <fullName evidence="2">DUF3859 domain-containing protein</fullName>
    </submittedName>
</protein>
<feature type="signal peptide" evidence="1">
    <location>
        <begin position="1"/>
        <end position="17"/>
    </location>
</feature>
<keyword evidence="3" id="KW-1185">Reference proteome</keyword>
<evidence type="ECO:0000256" key="1">
    <source>
        <dbReference type="SAM" id="SignalP"/>
    </source>
</evidence>
<dbReference type="RefSeq" id="WP_261732724.1">
    <property type="nucleotide sequence ID" value="NZ_JAODOQ010000001.1"/>
</dbReference>
<dbReference type="PROSITE" id="PS51257">
    <property type="entry name" value="PROKAR_LIPOPROTEIN"/>
    <property type="match status" value="1"/>
</dbReference>
<reference evidence="2" key="1">
    <citation type="submission" date="2022-09" db="EMBL/GenBank/DDBJ databases">
        <title>Shewanella sp. KJ10-1 sp.nov, isolated from marine algae.</title>
        <authorList>
            <person name="Butt M."/>
            <person name="Lee J.K."/>
            <person name="Kim J.M."/>
            <person name="Choi D.G."/>
        </authorList>
    </citation>
    <scope>NUCLEOTIDE SEQUENCE</scope>
    <source>
        <strain evidence="2">KJ10-1</strain>
    </source>
</reference>
<organism evidence="2 3">
    <name type="scientific">Shewanella phaeophyticola</name>
    <dbReference type="NCBI Taxonomy" id="2978345"/>
    <lineage>
        <taxon>Bacteria</taxon>
        <taxon>Pseudomonadati</taxon>
        <taxon>Pseudomonadota</taxon>
        <taxon>Gammaproteobacteria</taxon>
        <taxon>Alteromonadales</taxon>
        <taxon>Shewanellaceae</taxon>
        <taxon>Shewanella</taxon>
    </lineage>
</organism>
<dbReference type="Proteomes" id="UP001431192">
    <property type="component" value="Unassembled WGS sequence"/>
</dbReference>
<name>A0ABT2P1M6_9GAMM</name>